<dbReference type="AlphaFoldDB" id="D2QEU9"/>
<sequence>MQEADANRLLNEAEAMGYLRRDADTLQYYRRFGLNSYKQGRDRWYRKGDIDAWLESGKVNRHLD</sequence>
<name>D2QEU9_SPILD</name>
<reference evidence="1 2" key="1">
    <citation type="journal article" date="2010" name="Stand. Genomic Sci.">
        <title>Complete genome sequence of Spirosoma linguale type strain (1).</title>
        <authorList>
            <person name="Lail K."/>
            <person name="Sikorski J."/>
            <person name="Saunders E."/>
            <person name="Lapidus A."/>
            <person name="Glavina Del Rio T."/>
            <person name="Copeland A."/>
            <person name="Tice H."/>
            <person name="Cheng J.-F."/>
            <person name="Lucas S."/>
            <person name="Nolan M."/>
            <person name="Bruce D."/>
            <person name="Goodwin L."/>
            <person name="Pitluck S."/>
            <person name="Ivanova N."/>
            <person name="Mavromatis K."/>
            <person name="Ovchinnikova G."/>
            <person name="Pati A."/>
            <person name="Chen A."/>
            <person name="Palaniappan K."/>
            <person name="Land M."/>
            <person name="Hauser L."/>
            <person name="Chang Y.-J."/>
            <person name="Jeffries C.D."/>
            <person name="Chain P."/>
            <person name="Brettin T."/>
            <person name="Detter J.C."/>
            <person name="Schuetze A."/>
            <person name="Rohde M."/>
            <person name="Tindall B.J."/>
            <person name="Goeker M."/>
            <person name="Bristow J."/>
            <person name="Eisen J.A."/>
            <person name="Markowitz V."/>
            <person name="Hugenholtz P."/>
            <person name="Kyrpides N.C."/>
            <person name="Klenk H.-P."/>
            <person name="Chen F."/>
        </authorList>
    </citation>
    <scope>NUCLEOTIDE SEQUENCE [LARGE SCALE GENOMIC DNA]</scope>
    <source>
        <strain evidence="2">ATCC 33905 / DSM 74 / LMG 10896 / Claus 1</strain>
    </source>
</reference>
<dbReference type="HOGENOM" id="CLU_2865559_0_0_10"/>
<protein>
    <recommendedName>
        <fullName evidence="3">Helix-turn-helix domain-containing protein</fullName>
    </recommendedName>
</protein>
<dbReference type="InterPro" id="IPR009061">
    <property type="entry name" value="DNA-bd_dom_put_sf"/>
</dbReference>
<evidence type="ECO:0000313" key="2">
    <source>
        <dbReference type="Proteomes" id="UP000002028"/>
    </source>
</evidence>
<dbReference type="EMBL" id="CP001769">
    <property type="protein sequence ID" value="ADB41293.1"/>
    <property type="molecule type" value="Genomic_DNA"/>
</dbReference>
<keyword evidence="2" id="KW-1185">Reference proteome</keyword>
<dbReference type="KEGG" id="sli:Slin_5324"/>
<dbReference type="Proteomes" id="UP000002028">
    <property type="component" value="Chromosome"/>
</dbReference>
<accession>D2QEU9</accession>
<dbReference type="SUPFAM" id="SSF46955">
    <property type="entry name" value="Putative DNA-binding domain"/>
    <property type="match status" value="1"/>
</dbReference>
<proteinExistence type="predicted"/>
<evidence type="ECO:0000313" key="1">
    <source>
        <dbReference type="EMBL" id="ADB41293.1"/>
    </source>
</evidence>
<evidence type="ECO:0008006" key="3">
    <source>
        <dbReference type="Google" id="ProtNLM"/>
    </source>
</evidence>
<organism evidence="1 2">
    <name type="scientific">Spirosoma linguale (strain ATCC 33905 / DSM 74 / LMG 10896 / Claus 1)</name>
    <dbReference type="NCBI Taxonomy" id="504472"/>
    <lineage>
        <taxon>Bacteria</taxon>
        <taxon>Pseudomonadati</taxon>
        <taxon>Bacteroidota</taxon>
        <taxon>Cytophagia</taxon>
        <taxon>Cytophagales</taxon>
        <taxon>Cytophagaceae</taxon>
        <taxon>Spirosoma</taxon>
    </lineage>
</organism>
<gene>
    <name evidence="1" type="ordered locus">Slin_5324</name>
</gene>